<dbReference type="Gene3D" id="2.40.110.10">
    <property type="entry name" value="Butyryl-CoA Dehydrogenase, subunit A, domain 2"/>
    <property type="match status" value="1"/>
</dbReference>
<keyword evidence="10" id="KW-1185">Reference proteome</keyword>
<dbReference type="Pfam" id="PF02771">
    <property type="entry name" value="Acyl-CoA_dh_N"/>
    <property type="match status" value="1"/>
</dbReference>
<dbReference type="InterPro" id="IPR013786">
    <property type="entry name" value="AcylCoA_DH/ox_N"/>
</dbReference>
<feature type="domain" description="Acyl-CoA dehydrogenase/oxidase C-terminal" evidence="7">
    <location>
        <begin position="280"/>
        <end position="399"/>
    </location>
</feature>
<feature type="compositionally biased region" description="Gly residues" evidence="6">
    <location>
        <begin position="434"/>
        <end position="444"/>
    </location>
</feature>
<evidence type="ECO:0000256" key="5">
    <source>
        <dbReference type="ARBA" id="ARBA00023002"/>
    </source>
</evidence>
<dbReference type="SUPFAM" id="SSF56645">
    <property type="entry name" value="Acyl-CoA dehydrogenase NM domain-like"/>
    <property type="match status" value="1"/>
</dbReference>
<dbReference type="GO" id="GO:0050660">
    <property type="term" value="F:flavin adenine dinucleotide binding"/>
    <property type="evidence" value="ECO:0007669"/>
    <property type="project" value="InterPro"/>
</dbReference>
<keyword evidence="4" id="KW-0274">FAD</keyword>
<dbReference type="PANTHER" id="PTHR43884:SF20">
    <property type="entry name" value="ACYL-COA DEHYDROGENASE FADE28"/>
    <property type="match status" value="1"/>
</dbReference>
<evidence type="ECO:0000256" key="2">
    <source>
        <dbReference type="ARBA" id="ARBA00009347"/>
    </source>
</evidence>
<feature type="region of interest" description="Disordered" evidence="6">
    <location>
        <begin position="246"/>
        <end position="265"/>
    </location>
</feature>
<gene>
    <name evidence="9" type="ORF">SCA03_20800</name>
</gene>
<comment type="similarity">
    <text evidence="2">Belongs to the acyl-CoA dehydrogenase family.</text>
</comment>
<dbReference type="InterPro" id="IPR046373">
    <property type="entry name" value="Acyl-CoA_Oxase/DH_mid-dom_sf"/>
</dbReference>
<organism evidence="9 10">
    <name type="scientific">Streptomyces cacaoi</name>
    <dbReference type="NCBI Taxonomy" id="1898"/>
    <lineage>
        <taxon>Bacteria</taxon>
        <taxon>Bacillati</taxon>
        <taxon>Actinomycetota</taxon>
        <taxon>Actinomycetes</taxon>
        <taxon>Kitasatosporales</taxon>
        <taxon>Streptomycetaceae</taxon>
        <taxon>Streptomyces</taxon>
    </lineage>
</organism>
<dbReference type="SUPFAM" id="SSF47203">
    <property type="entry name" value="Acyl-CoA dehydrogenase C-terminal domain-like"/>
    <property type="match status" value="1"/>
</dbReference>
<evidence type="ECO:0000259" key="8">
    <source>
        <dbReference type="Pfam" id="PF02771"/>
    </source>
</evidence>
<dbReference type="GO" id="GO:0003995">
    <property type="term" value="F:acyl-CoA dehydrogenase activity"/>
    <property type="evidence" value="ECO:0007669"/>
    <property type="project" value="TreeGrafter"/>
</dbReference>
<evidence type="ECO:0000256" key="1">
    <source>
        <dbReference type="ARBA" id="ARBA00001974"/>
    </source>
</evidence>
<evidence type="ECO:0000313" key="10">
    <source>
        <dbReference type="Proteomes" id="UP000319210"/>
    </source>
</evidence>
<accession>A0A4Y3QX36</accession>
<sequence length="454" mass="45492">MDTALSEEQDAIRRTVRAQLAHRCGPDEVRSATRTGPGYDTALWQALAQRPGLPGLTLPERYGGAGRGATELALALQETGRALLPSPLLATAVLAAPLIDGLGSDTQRARLLPRLASGELTAAFAVPSGSLPVALGLLDPPPAHLPQAAGGSGDWAGGGRAGGVQAVRDGGEWRLYGECAQVLDGHSAGLLLVAAHAGGFVRSRTLLFLVDGDAPGLVRRRQEALDETRPLARLEMRDVAGELLGADTVGNGGDPGDPGDTVGGEDVRGALAGAGHRVAAVLAAEAVGAAEGALNRAVRRVGSGERGDGPAGPFAAVRHRLAEVHVQVRAARSAAHHAAWAVDAGTAEAGAASGTALAHGLEVLRLAAGEAVQLHEEGGVGEEDAAQLYFGRAAGSEALFGPVHGLRSRAAGVAGLFTGSAGEENATAAEENGGRGVAAGGGGPRAPRGTPAAR</sequence>
<dbReference type="Gene3D" id="1.20.140.10">
    <property type="entry name" value="Butyryl-CoA Dehydrogenase, subunit A, domain 3"/>
    <property type="match status" value="1"/>
</dbReference>
<comment type="cofactor">
    <cofactor evidence="1">
        <name>FAD</name>
        <dbReference type="ChEBI" id="CHEBI:57692"/>
    </cofactor>
</comment>
<dbReference type="InterPro" id="IPR037069">
    <property type="entry name" value="AcylCoA_DH/ox_N_sf"/>
</dbReference>
<proteinExistence type="inferred from homology"/>
<dbReference type="OrthoDB" id="8677713at2"/>
<dbReference type="Proteomes" id="UP000319210">
    <property type="component" value="Unassembled WGS sequence"/>
</dbReference>
<keyword evidence="5" id="KW-0560">Oxidoreductase</keyword>
<evidence type="ECO:0000256" key="4">
    <source>
        <dbReference type="ARBA" id="ARBA00022827"/>
    </source>
</evidence>
<keyword evidence="3" id="KW-0285">Flavoprotein</keyword>
<dbReference type="InterPro" id="IPR036250">
    <property type="entry name" value="AcylCo_DH-like_C"/>
</dbReference>
<evidence type="ECO:0000259" key="7">
    <source>
        <dbReference type="Pfam" id="PF00441"/>
    </source>
</evidence>
<dbReference type="InterPro" id="IPR009100">
    <property type="entry name" value="AcylCoA_DH/oxidase_NM_dom_sf"/>
</dbReference>
<dbReference type="AlphaFoldDB" id="A0A4Y3QX36"/>
<reference evidence="9 10" key="1">
    <citation type="submission" date="2019-06" db="EMBL/GenBank/DDBJ databases">
        <title>Whole genome shotgun sequence of Streptomyces cacaoi subsp. cacaoi NBRC 12748.</title>
        <authorList>
            <person name="Hosoyama A."/>
            <person name="Uohara A."/>
            <person name="Ohji S."/>
            <person name="Ichikawa N."/>
        </authorList>
    </citation>
    <scope>NUCLEOTIDE SEQUENCE [LARGE SCALE GENOMIC DNA]</scope>
    <source>
        <strain evidence="9 10">NBRC 12748</strain>
    </source>
</reference>
<dbReference type="InterPro" id="IPR009075">
    <property type="entry name" value="AcylCo_DH/oxidase_C"/>
</dbReference>
<protein>
    <submittedName>
        <fullName evidence="9">Acyl-CoA dehydrogenase</fullName>
    </submittedName>
</protein>
<dbReference type="Gene3D" id="1.10.540.10">
    <property type="entry name" value="Acyl-CoA dehydrogenase/oxidase, N-terminal domain"/>
    <property type="match status" value="1"/>
</dbReference>
<dbReference type="RefSeq" id="WP_086816304.1">
    <property type="nucleotide sequence ID" value="NZ_BJMM01000007.1"/>
</dbReference>
<feature type="domain" description="Acyl-CoA dehydrogenase/oxidase N-terminal" evidence="8">
    <location>
        <begin position="6"/>
        <end position="119"/>
    </location>
</feature>
<evidence type="ECO:0000256" key="3">
    <source>
        <dbReference type="ARBA" id="ARBA00022630"/>
    </source>
</evidence>
<feature type="region of interest" description="Disordered" evidence="6">
    <location>
        <begin position="424"/>
        <end position="454"/>
    </location>
</feature>
<evidence type="ECO:0000256" key="6">
    <source>
        <dbReference type="SAM" id="MobiDB-lite"/>
    </source>
</evidence>
<comment type="caution">
    <text evidence="9">The sequence shown here is derived from an EMBL/GenBank/DDBJ whole genome shotgun (WGS) entry which is preliminary data.</text>
</comment>
<name>A0A4Y3QX36_STRCI</name>
<evidence type="ECO:0000313" key="9">
    <source>
        <dbReference type="EMBL" id="GEB49529.1"/>
    </source>
</evidence>
<dbReference type="Pfam" id="PF00441">
    <property type="entry name" value="Acyl-CoA_dh_1"/>
    <property type="match status" value="1"/>
</dbReference>
<dbReference type="EMBL" id="BJMM01000007">
    <property type="protein sequence ID" value="GEB49529.1"/>
    <property type="molecule type" value="Genomic_DNA"/>
</dbReference>
<dbReference type="PANTHER" id="PTHR43884">
    <property type="entry name" value="ACYL-COA DEHYDROGENASE"/>
    <property type="match status" value="1"/>
</dbReference>
<feature type="compositionally biased region" description="Low complexity" evidence="6">
    <location>
        <begin position="445"/>
        <end position="454"/>
    </location>
</feature>